<proteinExistence type="predicted"/>
<dbReference type="EMBL" id="HBGA01055973">
    <property type="protein sequence ID" value="CAD9009513.1"/>
    <property type="molecule type" value="Transcribed_RNA"/>
</dbReference>
<keyword evidence="1" id="KW-0472">Membrane</keyword>
<accession>A0A7S1IDZ0</accession>
<keyword evidence="1" id="KW-0812">Transmembrane</keyword>
<reference evidence="2" key="1">
    <citation type="submission" date="2021-01" db="EMBL/GenBank/DDBJ databases">
        <authorList>
            <person name="Corre E."/>
            <person name="Pelletier E."/>
            <person name="Niang G."/>
            <person name="Scheremetjew M."/>
            <person name="Finn R."/>
            <person name="Kale V."/>
            <person name="Holt S."/>
            <person name="Cochrane G."/>
            <person name="Meng A."/>
            <person name="Brown T."/>
            <person name="Cohen L."/>
        </authorList>
    </citation>
    <scope>NUCLEOTIDE SEQUENCE</scope>
    <source>
        <strain evidence="2">NIES-381</strain>
    </source>
</reference>
<protein>
    <submittedName>
        <fullName evidence="2">Uncharacterized protein</fullName>
    </submittedName>
</protein>
<evidence type="ECO:0000256" key="1">
    <source>
        <dbReference type="SAM" id="Phobius"/>
    </source>
</evidence>
<feature type="transmembrane region" description="Helical" evidence="1">
    <location>
        <begin position="42"/>
        <end position="62"/>
    </location>
</feature>
<dbReference type="AlphaFoldDB" id="A0A7S1IDZ0"/>
<evidence type="ECO:0000313" key="2">
    <source>
        <dbReference type="EMBL" id="CAD9009513.1"/>
    </source>
</evidence>
<organism evidence="2">
    <name type="scientific">Eutreptiella gymnastica</name>
    <dbReference type="NCBI Taxonomy" id="73025"/>
    <lineage>
        <taxon>Eukaryota</taxon>
        <taxon>Discoba</taxon>
        <taxon>Euglenozoa</taxon>
        <taxon>Euglenida</taxon>
        <taxon>Spirocuta</taxon>
        <taxon>Euglenophyceae</taxon>
        <taxon>Eutreptiales</taxon>
        <taxon>Eutreptiaceae</taxon>
        <taxon>Eutreptiella</taxon>
    </lineage>
</organism>
<sequence length="126" mass="14446">MVNKNGAASSLFSRCTPPLNTFRNKECIREWTPTGAFKHHYWLAWMLLISFVIAPTAVWRLYITPASSMPFVTQYYLTLPCSTADVQTWTAKFDSLITWNQRVVWCAVDCSTHHATGIVTLLPRLY</sequence>
<gene>
    <name evidence="2" type="ORF">EGYM00392_LOCUS20608</name>
</gene>
<keyword evidence="1" id="KW-1133">Transmembrane helix</keyword>
<name>A0A7S1IDZ0_9EUGL</name>